<dbReference type="Proteomes" id="UP000481861">
    <property type="component" value="Unassembled WGS sequence"/>
</dbReference>
<evidence type="ECO:0000256" key="6">
    <source>
        <dbReference type="ARBA" id="ARBA00023033"/>
    </source>
</evidence>
<accession>A0A7C8MIH7</accession>
<dbReference type="Gene3D" id="1.10.630.10">
    <property type="entry name" value="Cytochrome P450"/>
    <property type="match status" value="1"/>
</dbReference>
<keyword evidence="6" id="KW-0503">Monooxygenase</keyword>
<dbReference type="CDD" id="cd11041">
    <property type="entry name" value="CYP503A1-like"/>
    <property type="match status" value="1"/>
</dbReference>
<comment type="caution">
    <text evidence="7">The sequence shown here is derived from an EMBL/GenBank/DDBJ whole genome shotgun (WGS) entry which is preliminary data.</text>
</comment>
<dbReference type="SUPFAM" id="SSF48264">
    <property type="entry name" value="Cytochrome P450"/>
    <property type="match status" value="1"/>
</dbReference>
<evidence type="ECO:0000256" key="3">
    <source>
        <dbReference type="ARBA" id="ARBA00022723"/>
    </source>
</evidence>
<dbReference type="AlphaFoldDB" id="A0A7C8MIH7"/>
<dbReference type="GO" id="GO:0004497">
    <property type="term" value="F:monooxygenase activity"/>
    <property type="evidence" value="ECO:0007669"/>
    <property type="project" value="UniProtKB-KW"/>
</dbReference>
<protein>
    <submittedName>
        <fullName evidence="7">Cytochrome P450</fullName>
    </submittedName>
</protein>
<keyword evidence="3" id="KW-0479">Metal-binding</keyword>
<dbReference type="Pfam" id="PF00067">
    <property type="entry name" value="p450"/>
    <property type="match status" value="1"/>
</dbReference>
<proteinExistence type="inferred from homology"/>
<sequence length="385" mass="43888">MFYYLYELALTRAITKKSYQLVGSPVQLLPKSILNLIYAFRCSHVMKTGLSQNPTKPFQVIRDDGSILVLPPDLLEELSSIPGQIASPNEALEHDLLGPYTGLNLIIESRLHHSIVQRKLTPRLSLLTPELEKELVSAVEDIIPSCDDWTEVKMYQLLGKVSARMAARALVGPSLCRNKVWLDISVNYTEDHFYTIVILRLFPGWMRPVLCYLLPFYWKGKYHMRKAKNLLGPKLTELIRQNDAGQWSPDNKKKEDAHVLAWMIDTAKGDDRNVDTLAHLEVLLALASVYTTLLRMVNVLYDLTAKPEYFALLEQEIKTEAKNGWSPSSYANLHKLDSVLRESQRISPPTTLGMKRKFKTNYTFANGLHIPKDSYVCMPTHQSCQ</sequence>
<comment type="cofactor">
    <cofactor evidence="1">
        <name>heme</name>
        <dbReference type="ChEBI" id="CHEBI:30413"/>
    </cofactor>
</comment>
<dbReference type="GO" id="GO:0016705">
    <property type="term" value="F:oxidoreductase activity, acting on paired donors, with incorporation or reduction of molecular oxygen"/>
    <property type="evidence" value="ECO:0007669"/>
    <property type="project" value="InterPro"/>
</dbReference>
<evidence type="ECO:0000256" key="5">
    <source>
        <dbReference type="ARBA" id="ARBA00023004"/>
    </source>
</evidence>
<dbReference type="OrthoDB" id="1844152at2759"/>
<organism evidence="7 8">
    <name type="scientific">Massariosphaeria phaeospora</name>
    <dbReference type="NCBI Taxonomy" id="100035"/>
    <lineage>
        <taxon>Eukaryota</taxon>
        <taxon>Fungi</taxon>
        <taxon>Dikarya</taxon>
        <taxon>Ascomycota</taxon>
        <taxon>Pezizomycotina</taxon>
        <taxon>Dothideomycetes</taxon>
        <taxon>Pleosporomycetidae</taxon>
        <taxon>Pleosporales</taxon>
        <taxon>Pleosporales incertae sedis</taxon>
        <taxon>Massariosphaeria</taxon>
    </lineage>
</organism>
<evidence type="ECO:0000256" key="2">
    <source>
        <dbReference type="ARBA" id="ARBA00010617"/>
    </source>
</evidence>
<evidence type="ECO:0000313" key="7">
    <source>
        <dbReference type="EMBL" id="KAF2877681.1"/>
    </source>
</evidence>
<evidence type="ECO:0000256" key="1">
    <source>
        <dbReference type="ARBA" id="ARBA00001971"/>
    </source>
</evidence>
<dbReference type="InterPro" id="IPR001128">
    <property type="entry name" value="Cyt_P450"/>
</dbReference>
<comment type="similarity">
    <text evidence="2">Belongs to the cytochrome P450 family.</text>
</comment>
<dbReference type="InterPro" id="IPR036396">
    <property type="entry name" value="Cyt_P450_sf"/>
</dbReference>
<evidence type="ECO:0000256" key="4">
    <source>
        <dbReference type="ARBA" id="ARBA00023002"/>
    </source>
</evidence>
<keyword evidence="8" id="KW-1185">Reference proteome</keyword>
<dbReference type="PANTHER" id="PTHR46206">
    <property type="entry name" value="CYTOCHROME P450"/>
    <property type="match status" value="1"/>
</dbReference>
<reference evidence="7 8" key="1">
    <citation type="submission" date="2020-01" db="EMBL/GenBank/DDBJ databases">
        <authorList>
            <consortium name="DOE Joint Genome Institute"/>
            <person name="Haridas S."/>
            <person name="Albert R."/>
            <person name="Binder M."/>
            <person name="Bloem J."/>
            <person name="Labutti K."/>
            <person name="Salamov A."/>
            <person name="Andreopoulos B."/>
            <person name="Baker S.E."/>
            <person name="Barry K."/>
            <person name="Bills G."/>
            <person name="Bluhm B.H."/>
            <person name="Cannon C."/>
            <person name="Castanera R."/>
            <person name="Culley D.E."/>
            <person name="Daum C."/>
            <person name="Ezra D."/>
            <person name="Gonzalez J.B."/>
            <person name="Henrissat B."/>
            <person name="Kuo A."/>
            <person name="Liang C."/>
            <person name="Lipzen A."/>
            <person name="Lutzoni F."/>
            <person name="Magnuson J."/>
            <person name="Mondo S."/>
            <person name="Nolan M."/>
            <person name="Ohm R."/>
            <person name="Pangilinan J."/>
            <person name="Park H.-J.H."/>
            <person name="Ramirez L."/>
            <person name="Alfaro M."/>
            <person name="Sun H."/>
            <person name="Tritt A."/>
            <person name="Yoshinaga Y."/>
            <person name="Zwiers L.-H.L."/>
            <person name="Turgeon B.G."/>
            <person name="Goodwin S.B."/>
            <person name="Spatafora J.W."/>
            <person name="Crous P.W."/>
            <person name="Grigoriev I.V."/>
        </authorList>
    </citation>
    <scope>NUCLEOTIDE SEQUENCE [LARGE SCALE GENOMIC DNA]</scope>
    <source>
        <strain evidence="7 8">CBS 611.86</strain>
    </source>
</reference>
<keyword evidence="4" id="KW-0560">Oxidoreductase</keyword>
<dbReference type="GO" id="GO:0020037">
    <property type="term" value="F:heme binding"/>
    <property type="evidence" value="ECO:0007669"/>
    <property type="project" value="InterPro"/>
</dbReference>
<dbReference type="PANTHER" id="PTHR46206:SF6">
    <property type="entry name" value="CYTOCHROME P450 MONOOXYGENASE AN1598-RELATED"/>
    <property type="match status" value="1"/>
</dbReference>
<gene>
    <name evidence="7" type="ORF">BDV95DRAFT_602047</name>
</gene>
<dbReference type="EMBL" id="JAADJZ010000002">
    <property type="protein sequence ID" value="KAF2877681.1"/>
    <property type="molecule type" value="Genomic_DNA"/>
</dbReference>
<name>A0A7C8MIH7_9PLEO</name>
<dbReference type="GO" id="GO:0005506">
    <property type="term" value="F:iron ion binding"/>
    <property type="evidence" value="ECO:0007669"/>
    <property type="project" value="InterPro"/>
</dbReference>
<keyword evidence="5" id="KW-0408">Iron</keyword>
<evidence type="ECO:0000313" key="8">
    <source>
        <dbReference type="Proteomes" id="UP000481861"/>
    </source>
</evidence>